<evidence type="ECO:0000256" key="1">
    <source>
        <dbReference type="ARBA" id="ARBA00004141"/>
    </source>
</evidence>
<dbReference type="AlphaFoldDB" id="A0AA40C430"/>
<evidence type="ECO:0000259" key="8">
    <source>
        <dbReference type="Pfam" id="PF20684"/>
    </source>
</evidence>
<dbReference type="Proteomes" id="UP001175000">
    <property type="component" value="Unassembled WGS sequence"/>
</dbReference>
<organism evidence="9 10">
    <name type="scientific">Immersiella caudata</name>
    <dbReference type="NCBI Taxonomy" id="314043"/>
    <lineage>
        <taxon>Eukaryota</taxon>
        <taxon>Fungi</taxon>
        <taxon>Dikarya</taxon>
        <taxon>Ascomycota</taxon>
        <taxon>Pezizomycotina</taxon>
        <taxon>Sordariomycetes</taxon>
        <taxon>Sordariomycetidae</taxon>
        <taxon>Sordariales</taxon>
        <taxon>Lasiosphaeriaceae</taxon>
        <taxon>Immersiella</taxon>
    </lineage>
</organism>
<feature type="transmembrane region" description="Helical" evidence="7">
    <location>
        <begin position="94"/>
        <end position="117"/>
    </location>
</feature>
<evidence type="ECO:0000256" key="2">
    <source>
        <dbReference type="ARBA" id="ARBA00022692"/>
    </source>
</evidence>
<keyword evidence="3 7" id="KW-1133">Transmembrane helix</keyword>
<reference evidence="9" key="1">
    <citation type="submission" date="2023-06" db="EMBL/GenBank/DDBJ databases">
        <title>Genome-scale phylogeny and comparative genomics of the fungal order Sordariales.</title>
        <authorList>
            <consortium name="Lawrence Berkeley National Laboratory"/>
            <person name="Hensen N."/>
            <person name="Bonometti L."/>
            <person name="Westerberg I."/>
            <person name="Brannstrom I.O."/>
            <person name="Guillou S."/>
            <person name="Cros-Aarteil S."/>
            <person name="Calhoun S."/>
            <person name="Haridas S."/>
            <person name="Kuo A."/>
            <person name="Mondo S."/>
            <person name="Pangilinan J."/>
            <person name="Riley R."/>
            <person name="Labutti K."/>
            <person name="Andreopoulos B."/>
            <person name="Lipzen A."/>
            <person name="Chen C."/>
            <person name="Yanf M."/>
            <person name="Daum C."/>
            <person name="Ng V."/>
            <person name="Clum A."/>
            <person name="Steindorff A."/>
            <person name="Ohm R."/>
            <person name="Martin F."/>
            <person name="Silar P."/>
            <person name="Natvig D."/>
            <person name="Lalanne C."/>
            <person name="Gautier V."/>
            <person name="Ament-Velasquez S.L."/>
            <person name="Kruys A."/>
            <person name="Hutchinson M.I."/>
            <person name="Powell A.J."/>
            <person name="Barry K."/>
            <person name="Miller A.N."/>
            <person name="Grigoriev I.V."/>
            <person name="Debuchy R."/>
            <person name="Gladieux P."/>
            <person name="Thoren M.H."/>
            <person name="Johannesson H."/>
        </authorList>
    </citation>
    <scope>NUCLEOTIDE SEQUENCE</scope>
    <source>
        <strain evidence="9">CBS 606.72</strain>
    </source>
</reference>
<evidence type="ECO:0000256" key="3">
    <source>
        <dbReference type="ARBA" id="ARBA00022989"/>
    </source>
</evidence>
<feature type="transmembrane region" description="Helical" evidence="7">
    <location>
        <begin position="185"/>
        <end position="209"/>
    </location>
</feature>
<comment type="subcellular location">
    <subcellularLocation>
        <location evidence="1">Membrane</location>
        <topology evidence="1">Multi-pass membrane protein</topology>
    </subcellularLocation>
</comment>
<dbReference type="InterPro" id="IPR052337">
    <property type="entry name" value="SAT4-like"/>
</dbReference>
<dbReference type="Pfam" id="PF20684">
    <property type="entry name" value="Fung_rhodopsin"/>
    <property type="match status" value="1"/>
</dbReference>
<evidence type="ECO:0000256" key="4">
    <source>
        <dbReference type="ARBA" id="ARBA00023136"/>
    </source>
</evidence>
<feature type="domain" description="Rhodopsin" evidence="8">
    <location>
        <begin position="38"/>
        <end position="287"/>
    </location>
</feature>
<feature type="transmembrane region" description="Helical" evidence="7">
    <location>
        <begin position="221"/>
        <end position="243"/>
    </location>
</feature>
<feature type="transmembrane region" description="Helical" evidence="7">
    <location>
        <begin position="20"/>
        <end position="40"/>
    </location>
</feature>
<feature type="transmembrane region" description="Helical" evidence="7">
    <location>
        <begin position="137"/>
        <end position="155"/>
    </location>
</feature>
<evidence type="ECO:0000256" key="5">
    <source>
        <dbReference type="ARBA" id="ARBA00038359"/>
    </source>
</evidence>
<dbReference type="GO" id="GO:0016020">
    <property type="term" value="C:membrane"/>
    <property type="evidence" value="ECO:0007669"/>
    <property type="project" value="UniProtKB-SubCell"/>
</dbReference>
<dbReference type="EMBL" id="JAULSU010000003">
    <property type="protein sequence ID" value="KAK0624019.1"/>
    <property type="molecule type" value="Genomic_DNA"/>
</dbReference>
<keyword evidence="4 7" id="KW-0472">Membrane</keyword>
<dbReference type="PANTHER" id="PTHR33048">
    <property type="entry name" value="PTH11-LIKE INTEGRAL MEMBRANE PROTEIN (AFU_ORTHOLOGUE AFUA_5G11245)"/>
    <property type="match status" value="1"/>
</dbReference>
<proteinExistence type="inferred from homology"/>
<feature type="region of interest" description="Disordered" evidence="6">
    <location>
        <begin position="331"/>
        <end position="353"/>
    </location>
</feature>
<sequence>MILTRADTLESVPVLNHRAAAQGFTITFTIIAWACSLFRLHTRFFVIRSPWWDDLFIVLALLSNTTGSIIYCILPKYGSGTRHMSTMTVGEVNAFLRVFYVGSATYPFSLTVIKLAVLFQYLRIFKTGSKRRAASKVLILVTAIWGLIYTFLAWVPCAPPSDMWNIGKPGRHCWGFASSSLAEALGFYISHSVSTTVLDFVIFLLPMHLFFQADTQKNTRVALLCLFGLGTIVNLCSIGRLIYSLTPTLNSFGDLTWNNATPTGLAVIEINLAAVCAALPIFWPVLKEKWGRITVTYEVRVTSEDSKYSRPWSLPSQVRDGPPEKIELAESPRTVMRSSSEGGYWNPEATLKV</sequence>
<gene>
    <name evidence="9" type="ORF">B0T14DRAFT_192316</name>
</gene>
<comment type="similarity">
    <text evidence="5">Belongs to the SAT4 family.</text>
</comment>
<evidence type="ECO:0000256" key="7">
    <source>
        <dbReference type="SAM" id="Phobius"/>
    </source>
</evidence>
<evidence type="ECO:0000313" key="10">
    <source>
        <dbReference type="Proteomes" id="UP001175000"/>
    </source>
</evidence>
<comment type="caution">
    <text evidence="9">The sequence shown here is derived from an EMBL/GenBank/DDBJ whole genome shotgun (WGS) entry which is preliminary data.</text>
</comment>
<dbReference type="InterPro" id="IPR049326">
    <property type="entry name" value="Rhodopsin_dom_fungi"/>
</dbReference>
<accession>A0AA40C430</accession>
<dbReference type="PANTHER" id="PTHR33048:SF47">
    <property type="entry name" value="INTEGRAL MEMBRANE PROTEIN-RELATED"/>
    <property type="match status" value="1"/>
</dbReference>
<evidence type="ECO:0000313" key="9">
    <source>
        <dbReference type="EMBL" id="KAK0624019.1"/>
    </source>
</evidence>
<keyword evidence="10" id="KW-1185">Reference proteome</keyword>
<keyword evidence="2 7" id="KW-0812">Transmembrane</keyword>
<feature type="transmembrane region" description="Helical" evidence="7">
    <location>
        <begin position="263"/>
        <end position="283"/>
    </location>
</feature>
<evidence type="ECO:0000256" key="6">
    <source>
        <dbReference type="SAM" id="MobiDB-lite"/>
    </source>
</evidence>
<name>A0AA40C430_9PEZI</name>
<feature type="transmembrane region" description="Helical" evidence="7">
    <location>
        <begin position="52"/>
        <end position="74"/>
    </location>
</feature>
<protein>
    <recommendedName>
        <fullName evidence="8">Rhodopsin domain-containing protein</fullName>
    </recommendedName>
</protein>